<comment type="caution">
    <text evidence="1">The sequence shown here is derived from an EMBL/GenBank/DDBJ whole genome shotgun (WGS) entry which is preliminary data.</text>
</comment>
<gene>
    <name evidence="1" type="ORF">GBAR_LOCUS29379</name>
</gene>
<dbReference type="AlphaFoldDB" id="A0AA35TSU7"/>
<organism evidence="1 2">
    <name type="scientific">Geodia barretti</name>
    <name type="common">Barrett's horny sponge</name>
    <dbReference type="NCBI Taxonomy" id="519541"/>
    <lineage>
        <taxon>Eukaryota</taxon>
        <taxon>Metazoa</taxon>
        <taxon>Porifera</taxon>
        <taxon>Demospongiae</taxon>
        <taxon>Heteroscleromorpha</taxon>
        <taxon>Tetractinellida</taxon>
        <taxon>Astrophorina</taxon>
        <taxon>Geodiidae</taxon>
        <taxon>Geodia</taxon>
    </lineage>
</organism>
<proteinExistence type="predicted"/>
<protein>
    <submittedName>
        <fullName evidence="1">Uncharacterized protein</fullName>
    </submittedName>
</protein>
<feature type="non-terminal residue" evidence="1">
    <location>
        <position position="1"/>
    </location>
</feature>
<keyword evidence="2" id="KW-1185">Reference proteome</keyword>
<evidence type="ECO:0000313" key="1">
    <source>
        <dbReference type="EMBL" id="CAI8053775.1"/>
    </source>
</evidence>
<name>A0AA35TSU7_GEOBA</name>
<accession>A0AA35TSU7</accession>
<dbReference type="EMBL" id="CASHTH010004122">
    <property type="protein sequence ID" value="CAI8053775.1"/>
    <property type="molecule type" value="Genomic_DNA"/>
</dbReference>
<sequence length="105" mass="12122">GEEQIQHFGLYDYGYTSVLPLQPISVRYVSEDPFTLSCYSTHLPPYQLTFSEQILNPYAERPTYPNSSHLIDRRNSTYDNVLAANPQPSIPNYICRVSVKVQPFY</sequence>
<dbReference type="Proteomes" id="UP001174909">
    <property type="component" value="Unassembled WGS sequence"/>
</dbReference>
<feature type="non-terminal residue" evidence="1">
    <location>
        <position position="105"/>
    </location>
</feature>
<reference evidence="1" key="1">
    <citation type="submission" date="2023-03" db="EMBL/GenBank/DDBJ databases">
        <authorList>
            <person name="Steffen K."/>
            <person name="Cardenas P."/>
        </authorList>
    </citation>
    <scope>NUCLEOTIDE SEQUENCE</scope>
</reference>
<evidence type="ECO:0000313" key="2">
    <source>
        <dbReference type="Proteomes" id="UP001174909"/>
    </source>
</evidence>